<dbReference type="CDD" id="cd06225">
    <property type="entry name" value="HAMP"/>
    <property type="match status" value="1"/>
</dbReference>
<dbReference type="PRINTS" id="PR00344">
    <property type="entry name" value="BCTRLSENSOR"/>
</dbReference>
<keyword evidence="5" id="KW-1003">Cell membrane</keyword>
<evidence type="ECO:0000313" key="19">
    <source>
        <dbReference type="Proteomes" id="UP000184241"/>
    </source>
</evidence>
<dbReference type="Pfam" id="PF00512">
    <property type="entry name" value="HisKA"/>
    <property type="match status" value="1"/>
</dbReference>
<evidence type="ECO:0000256" key="2">
    <source>
        <dbReference type="ARBA" id="ARBA00004141"/>
    </source>
</evidence>
<feature type="domain" description="Histidine kinase" evidence="16">
    <location>
        <begin position="278"/>
        <end position="494"/>
    </location>
</feature>
<keyword evidence="7" id="KW-0808">Transferase</keyword>
<evidence type="ECO:0000313" key="18">
    <source>
        <dbReference type="EMBL" id="SHI24951.1"/>
    </source>
</evidence>
<dbReference type="InterPro" id="IPR005467">
    <property type="entry name" value="His_kinase_dom"/>
</dbReference>
<dbReference type="Gene3D" id="1.10.287.130">
    <property type="match status" value="1"/>
</dbReference>
<dbReference type="GO" id="GO:0005886">
    <property type="term" value="C:plasma membrane"/>
    <property type="evidence" value="ECO:0007669"/>
    <property type="project" value="UniProtKB-SubCell"/>
</dbReference>
<name>A0A1M5ZLB3_9CLOT</name>
<keyword evidence="13" id="KW-0902">Two-component regulatory system</keyword>
<evidence type="ECO:0000256" key="4">
    <source>
        <dbReference type="ARBA" id="ARBA00012438"/>
    </source>
</evidence>
<dbReference type="SMART" id="SM00304">
    <property type="entry name" value="HAMP"/>
    <property type="match status" value="1"/>
</dbReference>
<accession>A0A1M5ZLB3</accession>
<dbReference type="GO" id="GO:0000155">
    <property type="term" value="F:phosphorelay sensor kinase activity"/>
    <property type="evidence" value="ECO:0007669"/>
    <property type="project" value="InterPro"/>
</dbReference>
<dbReference type="Gene3D" id="6.10.340.10">
    <property type="match status" value="1"/>
</dbReference>
<evidence type="ECO:0000256" key="8">
    <source>
        <dbReference type="ARBA" id="ARBA00022692"/>
    </source>
</evidence>
<evidence type="ECO:0000256" key="11">
    <source>
        <dbReference type="ARBA" id="ARBA00022840"/>
    </source>
</evidence>
<dbReference type="FunFam" id="3.30.565.10:FF:000013">
    <property type="entry name" value="Two-component sensor histidine kinase"/>
    <property type="match status" value="1"/>
</dbReference>
<feature type="transmembrane region" description="Helical" evidence="15">
    <location>
        <begin position="36"/>
        <end position="58"/>
    </location>
</feature>
<evidence type="ECO:0000259" key="16">
    <source>
        <dbReference type="PROSITE" id="PS50109"/>
    </source>
</evidence>
<dbReference type="InterPro" id="IPR003661">
    <property type="entry name" value="HisK_dim/P_dom"/>
</dbReference>
<keyword evidence="11" id="KW-0067">ATP-binding</keyword>
<dbReference type="RefSeq" id="WP_073020820.1">
    <property type="nucleotide sequence ID" value="NZ_FQXU01000009.1"/>
</dbReference>
<dbReference type="SMART" id="SM00388">
    <property type="entry name" value="HisKA"/>
    <property type="match status" value="1"/>
</dbReference>
<dbReference type="InterPro" id="IPR004358">
    <property type="entry name" value="Sig_transdc_His_kin-like_C"/>
</dbReference>
<keyword evidence="9" id="KW-0547">Nucleotide-binding</keyword>
<dbReference type="Proteomes" id="UP000184241">
    <property type="component" value="Unassembled WGS sequence"/>
</dbReference>
<dbReference type="Pfam" id="PF00672">
    <property type="entry name" value="HAMP"/>
    <property type="match status" value="1"/>
</dbReference>
<dbReference type="Pfam" id="PF02518">
    <property type="entry name" value="HATPase_c"/>
    <property type="match status" value="1"/>
</dbReference>
<evidence type="ECO:0000256" key="9">
    <source>
        <dbReference type="ARBA" id="ARBA00022741"/>
    </source>
</evidence>
<dbReference type="InterPro" id="IPR050398">
    <property type="entry name" value="HssS/ArlS-like"/>
</dbReference>
<evidence type="ECO:0000256" key="13">
    <source>
        <dbReference type="ARBA" id="ARBA00023012"/>
    </source>
</evidence>
<evidence type="ECO:0000256" key="1">
    <source>
        <dbReference type="ARBA" id="ARBA00000085"/>
    </source>
</evidence>
<dbReference type="InterPro" id="IPR036097">
    <property type="entry name" value="HisK_dim/P_sf"/>
</dbReference>
<comment type="subcellular location">
    <subcellularLocation>
        <location evidence="3">Cell membrane</location>
    </subcellularLocation>
    <subcellularLocation>
        <location evidence="2">Membrane</location>
        <topology evidence="2">Multi-pass membrane protein</topology>
    </subcellularLocation>
</comment>
<dbReference type="EC" id="2.7.13.3" evidence="4"/>
<dbReference type="FunFam" id="1.10.287.130:FF:000008">
    <property type="entry name" value="Two-component sensor histidine kinase"/>
    <property type="match status" value="1"/>
</dbReference>
<evidence type="ECO:0000256" key="14">
    <source>
        <dbReference type="ARBA" id="ARBA00023136"/>
    </source>
</evidence>
<evidence type="ECO:0000259" key="17">
    <source>
        <dbReference type="PROSITE" id="PS50885"/>
    </source>
</evidence>
<dbReference type="Gene3D" id="3.30.565.10">
    <property type="entry name" value="Histidine kinase-like ATPase, C-terminal domain"/>
    <property type="match status" value="1"/>
</dbReference>
<proteinExistence type="predicted"/>
<evidence type="ECO:0000256" key="12">
    <source>
        <dbReference type="ARBA" id="ARBA00022989"/>
    </source>
</evidence>
<dbReference type="CDD" id="cd00082">
    <property type="entry name" value="HisKA"/>
    <property type="match status" value="1"/>
</dbReference>
<dbReference type="InterPro" id="IPR036890">
    <property type="entry name" value="HATPase_C_sf"/>
</dbReference>
<sequence length="494" mass="57681">MINKIKRLFNWILNLKIMKPIKIAYRIFNSKMEKSIRFELVVVFGICFLIAFFSYGILNKKLSRNVSYQTIKYNYRYDEDYYKRIVSDLKKDNINVENKEKVDDFLDNYTMSNASLIICNIDGKIYYKTKDIVYESINLESIFTNSIDSVSSEKEKTYIYPTKTNNENLFIIFQIKAEITQSPISYEETNPFLALMGSVIIFVFAFMRITNNKMKYIEEISKGLKVIASGDLNYRINEKGKDELKNLALNINHMADEINSKIEKERLVEKTKNELITNVSHDLRTPLTSIMGYLGLVKEEKYNSEEQKKEYLNIAFSKAERLKILIEDLFEFTKLTNQEIKLNLTEVNIVEFISQLTDEMLPLFEEKELKVIQSYPQEKAMVLLDSDKMLRVFENLLTNAIKYSYKDSEVKISLWMVNKEVFISVKNRGDHMDRNKLKNVFDRFYRTDESRNSNTGGSGLGLAIAKNIVTMHSGKIWAESVGNNITFVVKLNVK</sequence>
<evidence type="ECO:0000256" key="7">
    <source>
        <dbReference type="ARBA" id="ARBA00022679"/>
    </source>
</evidence>
<dbReference type="AlphaFoldDB" id="A0A1M5ZLB3"/>
<dbReference type="SUPFAM" id="SSF158472">
    <property type="entry name" value="HAMP domain-like"/>
    <property type="match status" value="1"/>
</dbReference>
<dbReference type="PANTHER" id="PTHR45528">
    <property type="entry name" value="SENSOR HISTIDINE KINASE CPXA"/>
    <property type="match status" value="1"/>
</dbReference>
<dbReference type="GO" id="GO:0005524">
    <property type="term" value="F:ATP binding"/>
    <property type="evidence" value="ECO:0007669"/>
    <property type="project" value="UniProtKB-KW"/>
</dbReference>
<comment type="catalytic activity">
    <reaction evidence="1">
        <text>ATP + protein L-histidine = ADP + protein N-phospho-L-histidine.</text>
        <dbReference type="EC" id="2.7.13.3"/>
    </reaction>
</comment>
<dbReference type="InterPro" id="IPR003594">
    <property type="entry name" value="HATPase_dom"/>
</dbReference>
<feature type="domain" description="HAMP" evidence="17">
    <location>
        <begin position="211"/>
        <end position="263"/>
    </location>
</feature>
<keyword evidence="8 15" id="KW-0812">Transmembrane</keyword>
<dbReference type="SUPFAM" id="SSF55874">
    <property type="entry name" value="ATPase domain of HSP90 chaperone/DNA topoisomerase II/histidine kinase"/>
    <property type="match status" value="1"/>
</dbReference>
<evidence type="ECO:0000256" key="15">
    <source>
        <dbReference type="SAM" id="Phobius"/>
    </source>
</evidence>
<evidence type="ECO:0000256" key="5">
    <source>
        <dbReference type="ARBA" id="ARBA00022475"/>
    </source>
</evidence>
<dbReference type="SMART" id="SM00387">
    <property type="entry name" value="HATPase_c"/>
    <property type="match status" value="1"/>
</dbReference>
<dbReference type="PANTHER" id="PTHR45528:SF8">
    <property type="entry name" value="HISTIDINE KINASE"/>
    <property type="match status" value="1"/>
</dbReference>
<evidence type="ECO:0000256" key="6">
    <source>
        <dbReference type="ARBA" id="ARBA00022553"/>
    </source>
</evidence>
<gene>
    <name evidence="18" type="ORF">SAMN02745941_03091</name>
</gene>
<keyword evidence="10" id="KW-0418">Kinase</keyword>
<dbReference type="EMBL" id="FQXU01000009">
    <property type="protein sequence ID" value="SHI24951.1"/>
    <property type="molecule type" value="Genomic_DNA"/>
</dbReference>
<evidence type="ECO:0000256" key="3">
    <source>
        <dbReference type="ARBA" id="ARBA00004236"/>
    </source>
</evidence>
<keyword evidence="14 15" id="KW-0472">Membrane</keyword>
<keyword evidence="12 15" id="KW-1133">Transmembrane helix</keyword>
<organism evidence="18 19">
    <name type="scientific">Clostridium intestinale DSM 6191</name>
    <dbReference type="NCBI Taxonomy" id="1121320"/>
    <lineage>
        <taxon>Bacteria</taxon>
        <taxon>Bacillati</taxon>
        <taxon>Bacillota</taxon>
        <taxon>Clostridia</taxon>
        <taxon>Eubacteriales</taxon>
        <taxon>Clostridiaceae</taxon>
        <taxon>Clostridium</taxon>
    </lineage>
</organism>
<evidence type="ECO:0000256" key="10">
    <source>
        <dbReference type="ARBA" id="ARBA00022777"/>
    </source>
</evidence>
<keyword evidence="6" id="KW-0597">Phosphoprotein</keyword>
<dbReference type="PROSITE" id="PS50885">
    <property type="entry name" value="HAMP"/>
    <property type="match status" value="1"/>
</dbReference>
<protein>
    <recommendedName>
        <fullName evidence="4">histidine kinase</fullName>
        <ecNumber evidence="4">2.7.13.3</ecNumber>
    </recommendedName>
</protein>
<reference evidence="18 19" key="1">
    <citation type="submission" date="2016-11" db="EMBL/GenBank/DDBJ databases">
        <authorList>
            <person name="Jaros S."/>
            <person name="Januszkiewicz K."/>
            <person name="Wedrychowicz H."/>
        </authorList>
    </citation>
    <scope>NUCLEOTIDE SEQUENCE [LARGE SCALE GENOMIC DNA]</scope>
    <source>
        <strain evidence="18 19">DSM 6191</strain>
    </source>
</reference>
<dbReference type="PROSITE" id="PS50109">
    <property type="entry name" value="HIS_KIN"/>
    <property type="match status" value="1"/>
</dbReference>
<dbReference type="InterPro" id="IPR003660">
    <property type="entry name" value="HAMP_dom"/>
</dbReference>
<dbReference type="SUPFAM" id="SSF47384">
    <property type="entry name" value="Homodimeric domain of signal transducing histidine kinase"/>
    <property type="match status" value="1"/>
</dbReference>